<evidence type="ECO:0000313" key="2">
    <source>
        <dbReference type="Proteomes" id="UP000276615"/>
    </source>
</evidence>
<proteinExistence type="predicted"/>
<gene>
    <name evidence="1" type="ORF">ALP92_04848</name>
</gene>
<dbReference type="Proteomes" id="UP000276615">
    <property type="component" value="Unassembled WGS sequence"/>
</dbReference>
<name>A0A3M4SFC1_9PSED</name>
<dbReference type="EMBL" id="RBRQ01000069">
    <property type="protein sequence ID" value="RMR13601.1"/>
    <property type="molecule type" value="Genomic_DNA"/>
</dbReference>
<comment type="caution">
    <text evidence="1">The sequence shown here is derived from an EMBL/GenBank/DDBJ whole genome shotgun (WGS) entry which is preliminary data.</text>
</comment>
<protein>
    <submittedName>
        <fullName evidence="1">Uncharacterized protein</fullName>
    </submittedName>
</protein>
<evidence type="ECO:0000313" key="1">
    <source>
        <dbReference type="EMBL" id="RMR13601.1"/>
    </source>
</evidence>
<dbReference type="AlphaFoldDB" id="A0A3M4SFC1"/>
<reference evidence="1 2" key="1">
    <citation type="submission" date="2018-08" db="EMBL/GenBank/DDBJ databases">
        <title>Recombination of ecologically and evolutionarily significant loci maintains genetic cohesion in the Pseudomonas syringae species complex.</title>
        <authorList>
            <person name="Dillon M."/>
            <person name="Thakur S."/>
            <person name="Almeida R.N.D."/>
            <person name="Weir B.S."/>
            <person name="Guttman D.S."/>
        </authorList>
    </citation>
    <scope>NUCLEOTIDE SEQUENCE [LARGE SCALE GENOMIC DNA]</scope>
    <source>
        <strain evidence="1 2">ICMP 8670</strain>
    </source>
</reference>
<sequence length="37" mass="4079">MIQRSAARTLDLEFGVVTHAGQQFLALAASKVFQHVH</sequence>
<accession>A0A3M4SFC1</accession>
<organism evidence="1 2">
    <name type="scientific">Pseudomonas syringae pv. primulae</name>
    <dbReference type="NCBI Taxonomy" id="251707"/>
    <lineage>
        <taxon>Bacteria</taxon>
        <taxon>Pseudomonadati</taxon>
        <taxon>Pseudomonadota</taxon>
        <taxon>Gammaproteobacteria</taxon>
        <taxon>Pseudomonadales</taxon>
        <taxon>Pseudomonadaceae</taxon>
        <taxon>Pseudomonas</taxon>
    </lineage>
</organism>